<gene>
    <name evidence="2" type="ORF">VFPPC_10753</name>
</gene>
<reference evidence="2 3" key="1">
    <citation type="journal article" date="2016" name="PLoS Pathog.">
        <title>Biosynthesis of antibiotic leucinostatins in bio-control fungus Purpureocillium lilacinum and their inhibition on phytophthora revealed by genome mining.</title>
        <authorList>
            <person name="Wang G."/>
            <person name="Liu Z."/>
            <person name="Lin R."/>
            <person name="Li E."/>
            <person name="Mao Z."/>
            <person name="Ling J."/>
            <person name="Yang Y."/>
            <person name="Yin W.B."/>
            <person name="Xie B."/>
        </authorList>
    </citation>
    <scope>NUCLEOTIDE SEQUENCE [LARGE SCALE GENOMIC DNA]</scope>
    <source>
        <strain evidence="2">170</strain>
    </source>
</reference>
<accession>A0A179F4P6</accession>
<dbReference type="KEGG" id="pchm:VFPPC_10753"/>
<sequence>MLPAFDNRRSELRNKLAPIKWTTNWSLGRFTIRPHHQHGLQGVDTIVSFYIVLEQVDRISIMQMKHNASSGLHKTSFDVPYENFVGAVLDGRYRIERFVRAKGHAEYFILNSMEDESLKLHAESYDLKGICREVRQSRQRHIRRRAVTADERIYQNGKLFLIFSKTTCGIQKFPGVVARHSLESISKSDSSSTAISCAPCQPLGEGILLKLEAVVMTTNIVISGLLNNPSGVDGKISAISRLREDKLREARWDLHEALQTAGTLSNYDTSACYIMPEFRAWDAEDYSYRGILNTKVSTSSCCKLMEGNCGYCSAGLMGRAAIERRRENLWKDILVSLGLIQRCPIPYFSKIPSSFVLEPIQLTYAEALGQTSSHALVPKPVPKSARRTAKQRAKRQRRRAKEIQENTGD</sequence>
<dbReference type="GeneID" id="28853060"/>
<evidence type="ECO:0000256" key="1">
    <source>
        <dbReference type="SAM" id="MobiDB-lite"/>
    </source>
</evidence>
<dbReference type="RefSeq" id="XP_018138250.1">
    <property type="nucleotide sequence ID" value="XM_018289066.1"/>
</dbReference>
<feature type="region of interest" description="Disordered" evidence="1">
    <location>
        <begin position="375"/>
        <end position="409"/>
    </location>
</feature>
<dbReference type="OrthoDB" id="4741649at2759"/>
<evidence type="ECO:0000313" key="3">
    <source>
        <dbReference type="Proteomes" id="UP000078397"/>
    </source>
</evidence>
<dbReference type="EMBL" id="LSBJ02000009">
    <property type="protein sequence ID" value="OAQ60340.1"/>
    <property type="molecule type" value="Genomic_DNA"/>
</dbReference>
<protein>
    <submittedName>
        <fullName evidence="2">Uncharacterized protein</fullName>
    </submittedName>
</protein>
<name>A0A179F4P6_METCM</name>
<evidence type="ECO:0000313" key="2">
    <source>
        <dbReference type="EMBL" id="OAQ60340.1"/>
    </source>
</evidence>
<feature type="compositionally biased region" description="Basic residues" evidence="1">
    <location>
        <begin position="384"/>
        <end position="400"/>
    </location>
</feature>
<organism evidence="2 3">
    <name type="scientific">Pochonia chlamydosporia 170</name>
    <dbReference type="NCBI Taxonomy" id="1380566"/>
    <lineage>
        <taxon>Eukaryota</taxon>
        <taxon>Fungi</taxon>
        <taxon>Dikarya</taxon>
        <taxon>Ascomycota</taxon>
        <taxon>Pezizomycotina</taxon>
        <taxon>Sordariomycetes</taxon>
        <taxon>Hypocreomycetidae</taxon>
        <taxon>Hypocreales</taxon>
        <taxon>Clavicipitaceae</taxon>
        <taxon>Pochonia</taxon>
    </lineage>
</organism>
<dbReference type="AlphaFoldDB" id="A0A179F4P6"/>
<comment type="caution">
    <text evidence="2">The sequence shown here is derived from an EMBL/GenBank/DDBJ whole genome shotgun (WGS) entry which is preliminary data.</text>
</comment>
<proteinExistence type="predicted"/>
<keyword evidence="3" id="KW-1185">Reference proteome</keyword>
<dbReference type="Proteomes" id="UP000078397">
    <property type="component" value="Unassembled WGS sequence"/>
</dbReference>